<evidence type="ECO:0000313" key="3">
    <source>
        <dbReference type="Ensembl" id="ENSVKKP00000003212.1"/>
    </source>
</evidence>
<name>A0A8D2IP38_VARKO</name>
<dbReference type="OMA" id="YPLQWNI"/>
<evidence type="ECO:0008006" key="5">
    <source>
        <dbReference type="Google" id="ProtNLM"/>
    </source>
</evidence>
<dbReference type="PANTHER" id="PTHR47229">
    <property type="entry name" value="TRANSMEMBRANE PROTEIN 141"/>
    <property type="match status" value="1"/>
</dbReference>
<sequence>MARPRRHTAGNLPLRRVLVCSGLQAYAACQSAALMKGVGAFVAGSGAAFALQKLSRKTPWALQWTVLLSFVAGSVASYTVTQRESRNCCALWMFLENKEPLRDPGQGC</sequence>
<dbReference type="InterPro" id="IPR038259">
    <property type="entry name" value="Tmem141_sf"/>
</dbReference>
<dbReference type="InterPro" id="IPR026788">
    <property type="entry name" value="Tmem141"/>
</dbReference>
<organism evidence="3 4">
    <name type="scientific">Varanus komodoensis</name>
    <name type="common">Komodo dragon</name>
    <dbReference type="NCBI Taxonomy" id="61221"/>
    <lineage>
        <taxon>Eukaryota</taxon>
        <taxon>Metazoa</taxon>
        <taxon>Chordata</taxon>
        <taxon>Craniata</taxon>
        <taxon>Vertebrata</taxon>
        <taxon>Euteleostomi</taxon>
        <taxon>Lepidosauria</taxon>
        <taxon>Squamata</taxon>
        <taxon>Bifurcata</taxon>
        <taxon>Unidentata</taxon>
        <taxon>Episquamata</taxon>
        <taxon>Toxicofera</taxon>
        <taxon>Anguimorpha</taxon>
        <taxon>Paleoanguimorpha</taxon>
        <taxon>Varanoidea</taxon>
        <taxon>Varanidae</taxon>
        <taxon>Varanus</taxon>
    </lineage>
</organism>
<keyword evidence="1" id="KW-0472">Membrane</keyword>
<dbReference type="PANTHER" id="PTHR47229:SF1">
    <property type="entry name" value="TRANSMEMBRANE PROTEIN 141"/>
    <property type="match status" value="1"/>
</dbReference>
<keyword evidence="4" id="KW-1185">Reference proteome</keyword>
<feature type="transmembrane region" description="Helical" evidence="1">
    <location>
        <begin position="60"/>
        <end position="80"/>
    </location>
</feature>
<keyword evidence="2" id="KW-0732">Signal</keyword>
<protein>
    <recommendedName>
        <fullName evidence="5">Transmembrane protein 141</fullName>
    </recommendedName>
</protein>
<evidence type="ECO:0000313" key="4">
    <source>
        <dbReference type="Proteomes" id="UP000694545"/>
    </source>
</evidence>
<dbReference type="Pfam" id="PF15110">
    <property type="entry name" value="TMEM141"/>
    <property type="match status" value="1"/>
</dbReference>
<dbReference type="Ensembl" id="ENSVKKT00000003303.1">
    <property type="protein sequence ID" value="ENSVKKP00000003212.1"/>
    <property type="gene ID" value="ENSVKKG00000002487.1"/>
</dbReference>
<reference evidence="3" key="1">
    <citation type="submission" date="2025-08" db="UniProtKB">
        <authorList>
            <consortium name="Ensembl"/>
        </authorList>
    </citation>
    <scope>IDENTIFICATION</scope>
</reference>
<keyword evidence="1" id="KW-0812">Transmembrane</keyword>
<dbReference type="Proteomes" id="UP000694545">
    <property type="component" value="Unplaced"/>
</dbReference>
<feature type="chain" id="PRO_5034684168" description="Transmembrane protein 141" evidence="2">
    <location>
        <begin position="16"/>
        <end position="108"/>
    </location>
</feature>
<dbReference type="AlphaFoldDB" id="A0A8D2IP38"/>
<dbReference type="Gene3D" id="1.10.3350.20">
    <property type="entry name" value="Tmem141 protein family"/>
    <property type="match status" value="1"/>
</dbReference>
<evidence type="ECO:0000256" key="1">
    <source>
        <dbReference type="SAM" id="Phobius"/>
    </source>
</evidence>
<reference evidence="3" key="2">
    <citation type="submission" date="2025-09" db="UniProtKB">
        <authorList>
            <consortium name="Ensembl"/>
        </authorList>
    </citation>
    <scope>IDENTIFICATION</scope>
</reference>
<feature type="signal peptide" evidence="2">
    <location>
        <begin position="1"/>
        <end position="15"/>
    </location>
</feature>
<evidence type="ECO:0000256" key="2">
    <source>
        <dbReference type="SAM" id="SignalP"/>
    </source>
</evidence>
<keyword evidence="1" id="KW-1133">Transmembrane helix</keyword>
<proteinExistence type="predicted"/>
<accession>A0A8D2IP38</accession>